<dbReference type="PANTHER" id="PTHR24421:SF10">
    <property type="entry name" value="NITRATE_NITRITE SENSOR PROTEIN NARQ"/>
    <property type="match status" value="1"/>
</dbReference>
<evidence type="ECO:0000256" key="6">
    <source>
        <dbReference type="ARBA" id="ARBA00022777"/>
    </source>
</evidence>
<dbReference type="Pfam" id="PF02518">
    <property type="entry name" value="HATPase_c"/>
    <property type="match status" value="1"/>
</dbReference>
<dbReference type="EC" id="2.7.13.3" evidence="2"/>
<dbReference type="SUPFAM" id="SSF55874">
    <property type="entry name" value="ATPase domain of HSP90 chaperone/DNA topoisomerase II/histidine kinase"/>
    <property type="match status" value="1"/>
</dbReference>
<keyword evidence="9" id="KW-0812">Transmembrane</keyword>
<keyword evidence="9" id="KW-0472">Membrane</keyword>
<keyword evidence="4" id="KW-0808">Transferase</keyword>
<sequence length="321" mass="36894">MWRIIFLTIHNWLENQSLQLQHNSLLRLMQKLQFQAGGQEKLLIENQLLVINKDLVIQQQTYWVSICFAGFALIMLLGCFVIYNQRRKCYLLLQTLREAKEIEIQEAIMKGEEKERKRISRDLHDGIGGLLSAVRMHFGALRYQNSYLKYDYEFDHALEILDDAILEVRKTSHNLMPDKLNQHGLVSALEGFCQKVSHSSMLLITFCTVGKIQRFHSNYELSIYRVVQELITNIIKHSKATEAIVQLTQHNDCLTITVEDNGVGFKSISQKQNGIGLTNLKERITSLNGQLTLTTIPDSGTTAYMEFNISFMQSPDLQVAI</sequence>
<dbReference type="AlphaFoldDB" id="A0A3E1YAP1"/>
<accession>A0A3E1YAP1</accession>
<dbReference type="SMART" id="SM00387">
    <property type="entry name" value="HATPase_c"/>
    <property type="match status" value="1"/>
</dbReference>
<keyword evidence="6 11" id="KW-0418">Kinase</keyword>
<keyword evidence="3" id="KW-0597">Phosphoprotein</keyword>
<evidence type="ECO:0000256" key="7">
    <source>
        <dbReference type="ARBA" id="ARBA00022840"/>
    </source>
</evidence>
<evidence type="ECO:0000313" key="12">
    <source>
        <dbReference type="Proteomes" id="UP000260644"/>
    </source>
</evidence>
<dbReference type="GO" id="GO:0046983">
    <property type="term" value="F:protein dimerization activity"/>
    <property type="evidence" value="ECO:0007669"/>
    <property type="project" value="InterPro"/>
</dbReference>
<dbReference type="GO" id="GO:0005524">
    <property type="term" value="F:ATP binding"/>
    <property type="evidence" value="ECO:0007669"/>
    <property type="project" value="UniProtKB-KW"/>
</dbReference>
<dbReference type="InterPro" id="IPR011712">
    <property type="entry name" value="Sig_transdc_His_kin_sub3_dim/P"/>
</dbReference>
<proteinExistence type="predicted"/>
<keyword evidence="5" id="KW-0547">Nucleotide-binding</keyword>
<keyword evidence="9" id="KW-1133">Transmembrane helix</keyword>
<evidence type="ECO:0000256" key="2">
    <source>
        <dbReference type="ARBA" id="ARBA00012438"/>
    </source>
</evidence>
<reference evidence="11 12" key="1">
    <citation type="submission" date="2018-07" db="EMBL/GenBank/DDBJ databases">
        <title>Chitinophaga K2CV101002-2 sp. nov., isolated from a monsoon evergreen broad-leaved forest soil.</title>
        <authorList>
            <person name="Lv Y."/>
        </authorList>
    </citation>
    <scope>NUCLEOTIDE SEQUENCE [LARGE SCALE GENOMIC DNA]</scope>
    <source>
        <strain evidence="11 12">GDMCC 1.1288</strain>
    </source>
</reference>
<dbReference type="GO" id="GO:0016020">
    <property type="term" value="C:membrane"/>
    <property type="evidence" value="ECO:0007669"/>
    <property type="project" value="InterPro"/>
</dbReference>
<dbReference type="InterPro" id="IPR005467">
    <property type="entry name" value="His_kinase_dom"/>
</dbReference>
<dbReference type="EMBL" id="QPMM01000006">
    <property type="protein sequence ID" value="RFS22745.1"/>
    <property type="molecule type" value="Genomic_DNA"/>
</dbReference>
<dbReference type="GO" id="GO:0000155">
    <property type="term" value="F:phosphorelay sensor kinase activity"/>
    <property type="evidence" value="ECO:0007669"/>
    <property type="project" value="InterPro"/>
</dbReference>
<evidence type="ECO:0000256" key="8">
    <source>
        <dbReference type="ARBA" id="ARBA00023012"/>
    </source>
</evidence>
<evidence type="ECO:0000256" key="1">
    <source>
        <dbReference type="ARBA" id="ARBA00000085"/>
    </source>
</evidence>
<dbReference type="InterPro" id="IPR050482">
    <property type="entry name" value="Sensor_HK_TwoCompSys"/>
</dbReference>
<dbReference type="PANTHER" id="PTHR24421">
    <property type="entry name" value="NITRATE/NITRITE SENSOR PROTEIN NARX-RELATED"/>
    <property type="match status" value="1"/>
</dbReference>
<dbReference type="Gene3D" id="3.30.565.10">
    <property type="entry name" value="Histidine kinase-like ATPase, C-terminal domain"/>
    <property type="match status" value="1"/>
</dbReference>
<dbReference type="CDD" id="cd16917">
    <property type="entry name" value="HATPase_UhpB-NarQ-NarX-like"/>
    <property type="match status" value="1"/>
</dbReference>
<comment type="catalytic activity">
    <reaction evidence="1">
        <text>ATP + protein L-histidine = ADP + protein N-phospho-L-histidine.</text>
        <dbReference type="EC" id="2.7.13.3"/>
    </reaction>
</comment>
<dbReference type="Gene3D" id="1.20.5.1930">
    <property type="match status" value="1"/>
</dbReference>
<evidence type="ECO:0000256" key="5">
    <source>
        <dbReference type="ARBA" id="ARBA00022741"/>
    </source>
</evidence>
<gene>
    <name evidence="11" type="ORF">DVR12_13210</name>
</gene>
<feature type="transmembrane region" description="Helical" evidence="9">
    <location>
        <begin position="62"/>
        <end position="83"/>
    </location>
</feature>
<keyword evidence="8" id="KW-0902">Two-component regulatory system</keyword>
<name>A0A3E1YAP1_9BACT</name>
<evidence type="ECO:0000256" key="4">
    <source>
        <dbReference type="ARBA" id="ARBA00022679"/>
    </source>
</evidence>
<keyword evidence="7" id="KW-0067">ATP-binding</keyword>
<protein>
    <recommendedName>
        <fullName evidence="2">histidine kinase</fullName>
        <ecNumber evidence="2">2.7.13.3</ecNumber>
    </recommendedName>
</protein>
<evidence type="ECO:0000313" key="11">
    <source>
        <dbReference type="EMBL" id="RFS22745.1"/>
    </source>
</evidence>
<dbReference type="InterPro" id="IPR036890">
    <property type="entry name" value="HATPase_C_sf"/>
</dbReference>
<dbReference type="Proteomes" id="UP000260644">
    <property type="component" value="Unassembled WGS sequence"/>
</dbReference>
<evidence type="ECO:0000259" key="10">
    <source>
        <dbReference type="PROSITE" id="PS50109"/>
    </source>
</evidence>
<dbReference type="PROSITE" id="PS50109">
    <property type="entry name" value="HIS_KIN"/>
    <property type="match status" value="1"/>
</dbReference>
<comment type="caution">
    <text evidence="11">The sequence shown here is derived from an EMBL/GenBank/DDBJ whole genome shotgun (WGS) entry which is preliminary data.</text>
</comment>
<feature type="domain" description="Histidine kinase" evidence="10">
    <location>
        <begin position="223"/>
        <end position="311"/>
    </location>
</feature>
<evidence type="ECO:0000256" key="9">
    <source>
        <dbReference type="SAM" id="Phobius"/>
    </source>
</evidence>
<evidence type="ECO:0000256" key="3">
    <source>
        <dbReference type="ARBA" id="ARBA00022553"/>
    </source>
</evidence>
<keyword evidence="12" id="KW-1185">Reference proteome</keyword>
<dbReference type="InterPro" id="IPR003594">
    <property type="entry name" value="HATPase_dom"/>
</dbReference>
<dbReference type="Pfam" id="PF07730">
    <property type="entry name" value="HisKA_3"/>
    <property type="match status" value="1"/>
</dbReference>
<organism evidence="11 12">
    <name type="scientific">Chitinophaga silvatica</name>
    <dbReference type="NCBI Taxonomy" id="2282649"/>
    <lineage>
        <taxon>Bacteria</taxon>
        <taxon>Pseudomonadati</taxon>
        <taxon>Bacteroidota</taxon>
        <taxon>Chitinophagia</taxon>
        <taxon>Chitinophagales</taxon>
        <taxon>Chitinophagaceae</taxon>
        <taxon>Chitinophaga</taxon>
    </lineage>
</organism>